<dbReference type="AlphaFoldDB" id="A0A382PJB0"/>
<proteinExistence type="predicted"/>
<organism evidence="1">
    <name type="scientific">marine metagenome</name>
    <dbReference type="NCBI Taxonomy" id="408172"/>
    <lineage>
        <taxon>unclassified sequences</taxon>
        <taxon>metagenomes</taxon>
        <taxon>ecological metagenomes</taxon>
    </lineage>
</organism>
<reference evidence="1" key="1">
    <citation type="submission" date="2018-05" db="EMBL/GenBank/DDBJ databases">
        <authorList>
            <person name="Lanie J.A."/>
            <person name="Ng W.-L."/>
            <person name="Kazmierczak K.M."/>
            <person name="Andrzejewski T.M."/>
            <person name="Davidsen T.M."/>
            <person name="Wayne K.J."/>
            <person name="Tettelin H."/>
            <person name="Glass J.I."/>
            <person name="Rusch D."/>
            <person name="Podicherti R."/>
            <person name="Tsui H.-C.T."/>
            <person name="Winkler M.E."/>
        </authorList>
    </citation>
    <scope>NUCLEOTIDE SEQUENCE</scope>
</reference>
<gene>
    <name evidence="1" type="ORF">METZ01_LOCUS325791</name>
</gene>
<sequence>MKFFNFIINSLLIQTVLVFFFLSNAVADQSCNELIRPLTKSNDSIAINGGLWGLFEKKSF</sequence>
<accession>A0A382PJB0</accession>
<dbReference type="EMBL" id="UINC01107510">
    <property type="protein sequence ID" value="SVC72937.1"/>
    <property type="molecule type" value="Genomic_DNA"/>
</dbReference>
<evidence type="ECO:0000313" key="1">
    <source>
        <dbReference type="EMBL" id="SVC72937.1"/>
    </source>
</evidence>
<protein>
    <submittedName>
        <fullName evidence="1">Uncharacterized protein</fullName>
    </submittedName>
</protein>
<feature type="non-terminal residue" evidence="1">
    <location>
        <position position="60"/>
    </location>
</feature>
<name>A0A382PJB0_9ZZZZ</name>